<evidence type="ECO:0000313" key="4">
    <source>
        <dbReference type="Proteomes" id="UP001530315"/>
    </source>
</evidence>
<evidence type="ECO:0000259" key="2">
    <source>
        <dbReference type="Pfam" id="PF21743"/>
    </source>
</evidence>
<dbReference type="Proteomes" id="UP001530315">
    <property type="component" value="Unassembled WGS sequence"/>
</dbReference>
<name>A0ABD3N4P6_9STRA</name>
<organism evidence="3 4">
    <name type="scientific">Stephanodiscus triporus</name>
    <dbReference type="NCBI Taxonomy" id="2934178"/>
    <lineage>
        <taxon>Eukaryota</taxon>
        <taxon>Sar</taxon>
        <taxon>Stramenopiles</taxon>
        <taxon>Ochrophyta</taxon>
        <taxon>Bacillariophyta</taxon>
        <taxon>Coscinodiscophyceae</taxon>
        <taxon>Thalassiosirophycidae</taxon>
        <taxon>Stephanodiscales</taxon>
        <taxon>Stephanodiscaceae</taxon>
        <taxon>Stephanodiscus</taxon>
    </lineage>
</organism>
<feature type="compositionally biased region" description="Polar residues" evidence="1">
    <location>
        <begin position="44"/>
        <end position="67"/>
    </location>
</feature>
<keyword evidence="4" id="KW-1185">Reference proteome</keyword>
<dbReference type="InterPro" id="IPR047365">
    <property type="entry name" value="Tudor_AtPTM-like"/>
</dbReference>
<gene>
    <name evidence="3" type="ORF">ACHAW5_007735</name>
</gene>
<dbReference type="PANTHER" id="PTHR37384">
    <property type="entry name" value="OS01G0835600 PROTEIN"/>
    <property type="match status" value="1"/>
</dbReference>
<feature type="region of interest" description="Disordered" evidence="1">
    <location>
        <begin position="1"/>
        <end position="67"/>
    </location>
</feature>
<dbReference type="AlphaFoldDB" id="A0ABD3N4P6"/>
<evidence type="ECO:0000313" key="3">
    <source>
        <dbReference type="EMBL" id="KAL3770594.1"/>
    </source>
</evidence>
<comment type="caution">
    <text evidence="3">The sequence shown here is derived from an EMBL/GenBank/DDBJ whole genome shotgun (WGS) entry which is preliminary data.</text>
</comment>
<feature type="compositionally biased region" description="Polar residues" evidence="1">
    <location>
        <begin position="356"/>
        <end position="371"/>
    </location>
</feature>
<feature type="region of interest" description="Disordered" evidence="1">
    <location>
        <begin position="335"/>
        <end position="371"/>
    </location>
</feature>
<dbReference type="CDD" id="cd20401">
    <property type="entry name" value="Tudor_AtPTM-like"/>
    <property type="match status" value="1"/>
</dbReference>
<dbReference type="EMBL" id="JALLAZ020001625">
    <property type="protein sequence ID" value="KAL3770594.1"/>
    <property type="molecule type" value="Genomic_DNA"/>
</dbReference>
<sequence>MQSNPKRTRKGSVAKRTRGKFKQTSSMVIDAPKKTRRKERVDCATQTAQRRQITPNGTRGKSKQNSSTVILESFEKAEQAYPDMITSLAEGGSQSVSSVYHDEDTEKFPDESYAAPAGKSDEAITPYNEAGLFGTSSGEGGQSVSLVDHERKNASRGAEVISVESRRPLDMKPKHMIGALVSKVFKGDGCDLCPFAGEVESYDEVYSLYKIVYEDGDAEELTHEEVLSILVERGDAASASTGPDVMAETSPSVDHPSTIFDVSFAPAGKPDEVIVTPCDGSAAGNEVSISSAESDQSVSSVDGVQVYEVKERFPDVLYTPASRLDVVIKTQDDDVSRSVGEQSISSDDDRGHDINKFSSPQDGTSALKNQVETPHNLRRAIGAADDKAASTTTEKAVSAAPLLGKSVVVSGLHAKPELNGRIGFAGSFDDARGRYVVSLEDGGGSFKIRPDNLTVAPPRVEADGSSDISMSGTTMAAGESLFIEIQHRMENNIEIIRKAAQQREMLMVLIQDKTTENATLISLMIELSDKQALLVEELARKYTSMNKELENARTLKRDIVHMQARIMGKENLDCGAPAKQRLTALTAPQDAESSLEGATSAARLDFDAADRFDEHVDCATETECIASMHLIAASTIKASEPGEAVCGSADVAEVHAVAGCNFSLLHFVSPFLSLLADVGEAAAGR</sequence>
<dbReference type="Pfam" id="PF21743">
    <property type="entry name" value="PTM_DIR17_Tudor"/>
    <property type="match status" value="1"/>
</dbReference>
<evidence type="ECO:0000256" key="1">
    <source>
        <dbReference type="SAM" id="MobiDB-lite"/>
    </source>
</evidence>
<protein>
    <recommendedName>
        <fullName evidence="2">PTM/DIR17-like Tudor domain-containing protein</fullName>
    </recommendedName>
</protein>
<feature type="domain" description="PTM/DIR17-like Tudor" evidence="2">
    <location>
        <begin position="178"/>
        <end position="230"/>
    </location>
</feature>
<reference evidence="3 4" key="1">
    <citation type="submission" date="2024-10" db="EMBL/GenBank/DDBJ databases">
        <title>Updated reference genomes for cyclostephanoid diatoms.</title>
        <authorList>
            <person name="Roberts W.R."/>
            <person name="Alverson A.J."/>
        </authorList>
    </citation>
    <scope>NUCLEOTIDE SEQUENCE [LARGE SCALE GENOMIC DNA]</scope>
    <source>
        <strain evidence="3 4">AJA276-08</strain>
    </source>
</reference>
<dbReference type="PANTHER" id="PTHR37384:SF1">
    <property type="entry name" value="OS01G0835600 PROTEIN"/>
    <property type="match status" value="1"/>
</dbReference>
<accession>A0ABD3N4P6</accession>
<feature type="compositionally biased region" description="Basic residues" evidence="1">
    <location>
        <begin position="1"/>
        <end position="21"/>
    </location>
</feature>
<proteinExistence type="predicted"/>